<reference evidence="4" key="1">
    <citation type="journal article" date="2010" name="Stand. Genomic Sci.">
        <title>Complete genome sequence of 'Thermobaculum terrenum' type strain (YNP1).</title>
        <authorList>
            <person name="Kiss H."/>
            <person name="Cleland D."/>
            <person name="Lapidus A."/>
            <person name="Lucas S."/>
            <person name="Glavina Del Rio T."/>
            <person name="Nolan M."/>
            <person name="Tice H."/>
            <person name="Han C."/>
            <person name="Goodwin L."/>
            <person name="Pitluck S."/>
            <person name="Liolios K."/>
            <person name="Ivanova N."/>
            <person name="Mavromatis K."/>
            <person name="Ovchinnikova G."/>
            <person name="Pati A."/>
            <person name="Chen A."/>
            <person name="Palaniappan K."/>
            <person name="Land M."/>
            <person name="Hauser L."/>
            <person name="Chang Y."/>
            <person name="Jeffries C."/>
            <person name="Lu M."/>
            <person name="Brettin T."/>
            <person name="Detter J."/>
            <person name="Goker M."/>
            <person name="Tindall B."/>
            <person name="Beck B."/>
            <person name="McDermott T."/>
            <person name="Woyke T."/>
            <person name="Bristow J."/>
            <person name="Eisen J."/>
            <person name="Markowitz V."/>
            <person name="Hugenholtz P."/>
            <person name="Kyrpides N."/>
            <person name="Klenk H."/>
            <person name="Cheng J."/>
        </authorList>
    </citation>
    <scope>NUCLEOTIDE SEQUENCE [LARGE SCALE GENOMIC DNA]</scope>
    <source>
        <strain evidence="4">ATCC BAA-798 / YNP1</strain>
    </source>
</reference>
<dbReference type="AlphaFoldDB" id="D1CIC0"/>
<dbReference type="InterPro" id="IPR051450">
    <property type="entry name" value="Gfo/Idh/MocA_Oxidoreductases"/>
</dbReference>
<dbReference type="Proteomes" id="UP000000323">
    <property type="component" value="Chromosome 2"/>
</dbReference>
<evidence type="ECO:0000313" key="3">
    <source>
        <dbReference type="EMBL" id="ACZ43491.1"/>
    </source>
</evidence>
<evidence type="ECO:0000259" key="1">
    <source>
        <dbReference type="Pfam" id="PF01408"/>
    </source>
</evidence>
<accession>D1CIC0</accession>
<feature type="domain" description="Gfo/Idh/MocA-like oxidoreductase N-terminal" evidence="1">
    <location>
        <begin position="2"/>
        <end position="120"/>
    </location>
</feature>
<evidence type="ECO:0000259" key="2">
    <source>
        <dbReference type="Pfam" id="PF22725"/>
    </source>
</evidence>
<evidence type="ECO:0000313" key="4">
    <source>
        <dbReference type="Proteomes" id="UP000000323"/>
    </source>
</evidence>
<dbReference type="KEGG" id="ttr:Tter_2603"/>
<dbReference type="RefSeq" id="WP_012876522.1">
    <property type="nucleotide sequence ID" value="NC_013526.1"/>
</dbReference>
<dbReference type="GO" id="GO:0000166">
    <property type="term" value="F:nucleotide binding"/>
    <property type="evidence" value="ECO:0007669"/>
    <property type="project" value="InterPro"/>
</dbReference>
<dbReference type="InterPro" id="IPR036291">
    <property type="entry name" value="NAD(P)-bd_dom_sf"/>
</dbReference>
<proteinExistence type="predicted"/>
<dbReference type="Gene3D" id="3.40.50.720">
    <property type="entry name" value="NAD(P)-binding Rossmann-like Domain"/>
    <property type="match status" value="1"/>
</dbReference>
<dbReference type="EMBL" id="CP001826">
    <property type="protein sequence ID" value="ACZ43491.1"/>
    <property type="molecule type" value="Genomic_DNA"/>
</dbReference>
<dbReference type="HOGENOM" id="CLU_023194_1_3_0"/>
<dbReference type="OrthoDB" id="9815825at2"/>
<protein>
    <submittedName>
        <fullName evidence="3">Oxidoreductase domain protein</fullName>
    </submittedName>
</protein>
<dbReference type="InterPro" id="IPR000683">
    <property type="entry name" value="Gfo/Idh/MocA-like_OxRdtase_N"/>
</dbReference>
<organism evidence="3 4">
    <name type="scientific">Thermobaculum terrenum (strain ATCC BAA-798 / CCMEE 7001 / YNP1)</name>
    <dbReference type="NCBI Taxonomy" id="525904"/>
    <lineage>
        <taxon>Bacteria</taxon>
        <taxon>Bacillati</taxon>
        <taxon>Chloroflexota</taxon>
        <taxon>Chloroflexia</taxon>
        <taxon>Candidatus Thermobaculales</taxon>
        <taxon>Candidatus Thermobaculaceae</taxon>
        <taxon>Thermobaculum</taxon>
    </lineage>
</organism>
<dbReference type="SUPFAM" id="SSF51735">
    <property type="entry name" value="NAD(P)-binding Rossmann-fold domains"/>
    <property type="match status" value="1"/>
</dbReference>
<dbReference type="InterPro" id="IPR055170">
    <property type="entry name" value="GFO_IDH_MocA-like_dom"/>
</dbReference>
<dbReference type="Pfam" id="PF22725">
    <property type="entry name" value="GFO_IDH_MocA_C3"/>
    <property type="match status" value="1"/>
</dbReference>
<dbReference type="PANTHER" id="PTHR43377:SF1">
    <property type="entry name" value="BILIVERDIN REDUCTASE A"/>
    <property type="match status" value="1"/>
</dbReference>
<name>D1CIC0_THET1</name>
<dbReference type="eggNOG" id="COG0673">
    <property type="taxonomic scope" value="Bacteria"/>
</dbReference>
<feature type="domain" description="GFO/IDH/MocA-like oxidoreductase" evidence="2">
    <location>
        <begin position="129"/>
        <end position="242"/>
    </location>
</feature>
<dbReference type="SUPFAM" id="SSF55347">
    <property type="entry name" value="Glyceraldehyde-3-phosphate dehydrogenase-like, C-terminal domain"/>
    <property type="match status" value="1"/>
</dbReference>
<dbReference type="Pfam" id="PF01408">
    <property type="entry name" value="GFO_IDH_MocA"/>
    <property type="match status" value="1"/>
</dbReference>
<sequence>MIRIGIIGAGTMANYHARILSQEPDAQIVAVASTSPERARALAESVGAQVEESPRGLLQRDDLEAVVVATPTPYHREYVELAASAGLHVFCEKPLARTLEDGEAMVDAVTKAGVKLGVGHVVRWFPEYYQARELVQQGALGTVGTVRTIRVNAFPRGTRNWYADYGLSGGVILDMSIHDIDWLLWTFGPVRRVYAQLTSDSPERMVGMVSLRHESGAISYVEGSWAHMGFATSLEVAGSEALLTTDSASTRPLELQLKRPEGERPAVEVPVRMPARRGPYEEQDHAWVRWLLGGPEPRCSGQDALASLRVGLAALESAQRDVPVTL</sequence>
<gene>
    <name evidence="3" type="ordered locus">Tter_2603</name>
</gene>
<dbReference type="STRING" id="525904.Tter_2603"/>
<keyword evidence="4" id="KW-1185">Reference proteome</keyword>
<dbReference type="PANTHER" id="PTHR43377">
    <property type="entry name" value="BILIVERDIN REDUCTASE A"/>
    <property type="match status" value="1"/>
</dbReference>
<dbReference type="Gene3D" id="3.30.360.10">
    <property type="entry name" value="Dihydrodipicolinate Reductase, domain 2"/>
    <property type="match status" value="1"/>
</dbReference>